<reference evidence="2 4" key="2">
    <citation type="journal article" date="2015" name="Genome Announc.">
        <title>Expanding the biotechnology potential of lactobacilli through comparative genomics of 213 strains and associated genera.</title>
        <authorList>
            <person name="Sun Z."/>
            <person name="Harris H.M."/>
            <person name="McCann A."/>
            <person name="Guo C."/>
            <person name="Argimon S."/>
            <person name="Zhang W."/>
            <person name="Yang X."/>
            <person name="Jeffery I.B."/>
            <person name="Cooney J.C."/>
            <person name="Kagawa T.F."/>
            <person name="Liu W."/>
            <person name="Song Y."/>
            <person name="Salvetti E."/>
            <person name="Wrobel A."/>
            <person name="Rasinkangas P."/>
            <person name="Parkhill J."/>
            <person name="Rea M.C."/>
            <person name="O'Sullivan O."/>
            <person name="Ritari J."/>
            <person name="Douillard F.P."/>
            <person name="Paul Ross R."/>
            <person name="Yang R."/>
            <person name="Briner A.E."/>
            <person name="Felis G.E."/>
            <person name="de Vos W.M."/>
            <person name="Barrangou R."/>
            <person name="Klaenhammer T.R."/>
            <person name="Caufield P.W."/>
            <person name="Cui Y."/>
            <person name="Zhang H."/>
            <person name="O'Toole P.W."/>
        </authorList>
    </citation>
    <scope>NUCLEOTIDE SEQUENCE [LARGE SCALE GENOMIC DNA]</scope>
    <source>
        <strain evidence="2 4">DSM 16041</strain>
    </source>
</reference>
<proteinExistence type="predicted"/>
<evidence type="ECO:0000313" key="4">
    <source>
        <dbReference type="Proteomes" id="UP000051883"/>
    </source>
</evidence>
<dbReference type="EMBL" id="ACLL01000014">
    <property type="protein sequence ID" value="EEW54243.1"/>
    <property type="molecule type" value="Genomic_DNA"/>
</dbReference>
<reference evidence="1 3" key="1">
    <citation type="submission" date="2009-09" db="EMBL/GenBank/DDBJ databases">
        <authorList>
            <person name="Qin X."/>
            <person name="Bachman B."/>
            <person name="Battles P."/>
            <person name="Bell A."/>
            <person name="Bess C."/>
            <person name="Bickham C."/>
            <person name="Chaboub L."/>
            <person name="Chen D."/>
            <person name="Coyle M."/>
            <person name="Deiros D.R."/>
            <person name="Dinh H."/>
            <person name="Forbes L."/>
            <person name="Fowler G."/>
            <person name="Francisco L."/>
            <person name="Fu Q."/>
            <person name="Gubbala S."/>
            <person name="Hale W."/>
            <person name="Han Y."/>
            <person name="Hemphill L."/>
            <person name="Highlander S.K."/>
            <person name="Hirani K."/>
            <person name="Hogues M."/>
            <person name="Jackson L."/>
            <person name="Jakkamsetti A."/>
            <person name="Javaid M."/>
            <person name="Jiang H."/>
            <person name="Korchina V."/>
            <person name="Kovar C."/>
            <person name="Lara F."/>
            <person name="Lee S."/>
            <person name="Mata R."/>
            <person name="Mathew T."/>
            <person name="Moen C."/>
            <person name="Morales K."/>
            <person name="Munidasa M."/>
            <person name="Nazareth L."/>
            <person name="Ngo R."/>
            <person name="Nguyen L."/>
            <person name="Okwuonu G."/>
            <person name="Ongeri F."/>
            <person name="Patil S."/>
            <person name="Petrosino J."/>
            <person name="Pham C."/>
            <person name="Pham P."/>
            <person name="Pu L.-L."/>
            <person name="Puazo M."/>
            <person name="Raj R."/>
            <person name="Reid J."/>
            <person name="Rouhana J."/>
            <person name="Saada N."/>
            <person name="Shang Y."/>
            <person name="Simmons D."/>
            <person name="Thornton R."/>
            <person name="Warren J."/>
            <person name="Weissenberger G."/>
            <person name="Zhang J."/>
            <person name="Zhang L."/>
            <person name="Zhou C."/>
            <person name="Zhu D."/>
            <person name="Muzny D."/>
            <person name="Worley K."/>
            <person name="Gibbs R."/>
        </authorList>
    </citation>
    <scope>NUCLEOTIDE SEQUENCE [LARGE SCALE GENOMIC DNA]</scope>
    <source>
        <strain evidence="1 3">DSM 16041</strain>
    </source>
</reference>
<evidence type="ECO:0008006" key="5">
    <source>
        <dbReference type="Google" id="ProtNLM"/>
    </source>
</evidence>
<organism evidence="1 3">
    <name type="scientific">Limosilactobacillus antri DSM 16041</name>
    <dbReference type="NCBI Taxonomy" id="525309"/>
    <lineage>
        <taxon>Bacteria</taxon>
        <taxon>Bacillati</taxon>
        <taxon>Bacillota</taxon>
        <taxon>Bacilli</taxon>
        <taxon>Lactobacillales</taxon>
        <taxon>Lactobacillaceae</taxon>
        <taxon>Limosilactobacillus</taxon>
    </lineage>
</organism>
<gene>
    <name evidence="2" type="ORF">FC31_GL001277</name>
    <name evidence="1" type="ORF">HMPREF0494_0579</name>
</gene>
<dbReference type="STRING" id="525309.HMPREF0494_0579"/>
<dbReference type="EMBL" id="AZDK01000031">
    <property type="protein sequence ID" value="KRK56610.1"/>
    <property type="molecule type" value="Genomic_DNA"/>
</dbReference>
<dbReference type="AlphaFoldDB" id="C8P5I5"/>
<evidence type="ECO:0000313" key="1">
    <source>
        <dbReference type="EMBL" id="EEW54243.1"/>
    </source>
</evidence>
<dbReference type="SUPFAM" id="SSF52540">
    <property type="entry name" value="P-loop containing nucleoside triphosphate hydrolases"/>
    <property type="match status" value="1"/>
</dbReference>
<comment type="caution">
    <text evidence="1">The sequence shown here is derived from an EMBL/GenBank/DDBJ whole genome shotgun (WGS) entry which is preliminary data.</text>
</comment>
<sequence length="303" mass="32657">MLKLVLIVSSLMGEWIVSSVVLNNLTFEAKSGAELEEVSLGLMAPQMVALCSNSEAPVQALEQLLMNQGKVIEGSVQINGGDLGQLRHHPEQAVASFSRLALKGKTVERAIHHASRHLKDALTVEQTLPMLAPLGIKHDDKVAGLTAAQQVELRIVILLALRRSVVFLGDALDQLTAAARQTIGNLVADYAHKTNSVVLFSSSDVSTMMRFAKTIYYFSGSRLTSARDITANDGVDCTVTVTGTGLPIDVAMKMGAHMLGEAANQTRFLYTGNIQALLPLLEQSTITDVRIEDATVDDELMAY</sequence>
<dbReference type="InterPro" id="IPR027417">
    <property type="entry name" value="P-loop_NTPase"/>
</dbReference>
<evidence type="ECO:0000313" key="3">
    <source>
        <dbReference type="Proteomes" id="UP000003675"/>
    </source>
</evidence>
<keyword evidence="4" id="KW-1185">Reference proteome</keyword>
<evidence type="ECO:0000313" key="2">
    <source>
        <dbReference type="EMBL" id="KRK56610.1"/>
    </source>
</evidence>
<accession>C8P5I5</accession>
<dbReference type="eggNOG" id="COG1131">
    <property type="taxonomic scope" value="Bacteria"/>
</dbReference>
<dbReference type="Proteomes" id="UP000003675">
    <property type="component" value="Unassembled WGS sequence"/>
</dbReference>
<protein>
    <recommendedName>
        <fullName evidence="5">ABC transporter domain-containing protein</fullName>
    </recommendedName>
</protein>
<dbReference type="Proteomes" id="UP000051883">
    <property type="component" value="Unassembled WGS sequence"/>
</dbReference>
<dbReference type="Gene3D" id="3.40.50.300">
    <property type="entry name" value="P-loop containing nucleotide triphosphate hydrolases"/>
    <property type="match status" value="1"/>
</dbReference>
<name>C8P5I5_9LACO</name>
<dbReference type="HOGENOM" id="CLU_962379_0_0_9"/>
<dbReference type="PATRIC" id="fig|525309.8.peg.1290"/>